<accession>F0F8N5</accession>
<evidence type="ECO:0000259" key="1">
    <source>
        <dbReference type="Pfam" id="PF13201"/>
    </source>
</evidence>
<dbReference type="Pfam" id="PF13201">
    <property type="entry name" value="PCMD"/>
    <property type="match status" value="1"/>
</dbReference>
<gene>
    <name evidence="2" type="ORF">HMPREF9141_1952</name>
</gene>
<organism evidence="2 3">
    <name type="scientific">Prevotella multiformis DSM 16608</name>
    <dbReference type="NCBI Taxonomy" id="888743"/>
    <lineage>
        <taxon>Bacteria</taxon>
        <taxon>Pseudomonadati</taxon>
        <taxon>Bacteroidota</taxon>
        <taxon>Bacteroidia</taxon>
        <taxon>Bacteroidales</taxon>
        <taxon>Prevotellaceae</taxon>
        <taxon>Prevotella</taxon>
    </lineage>
</organism>
<sequence>MKKESIRLALLVLMAGLMLSSCIREEALNAEADITDVSVEGVTLIRKPVVTNNEVLFYVNGWQELDRLSPKFKTTDGATIEPASGTERDFTRPQSYTVTSQDGRWKKTYKVSFVSDDVATEYHFDNMKWYEYRDSWNPAAPVQKLFHILVDKTSDGHEFEWGSGNSGFLFAANGATADKYPTCQEEEGYKGKCAKLQTVSTAAFALLGTPIAAGNLFTGTFELNFSNPAKSTRFGVPFRKKPKELVGYYKYKAGPTFTDKHLNKIAGRKDSLAVYAVLFETGDGVDYLDGTNSLTSDRIVLLAQLKEGRETDEWTRFSIPFKAVGGRSVDPEKLRQGKYSLAIIMSSSKDGAAFNGAVGSTLYVDELKLFSE</sequence>
<dbReference type="InterPro" id="IPR025112">
    <property type="entry name" value="PCMD"/>
</dbReference>
<evidence type="ECO:0000313" key="3">
    <source>
        <dbReference type="Proteomes" id="UP000005697"/>
    </source>
</evidence>
<dbReference type="STRING" id="888743.HMPREF9141_1952"/>
<dbReference type="Gene3D" id="2.60.120.890">
    <property type="entry name" value="BT2081, beta-jelly-roll domain"/>
    <property type="match status" value="1"/>
</dbReference>
<dbReference type="HOGENOM" id="CLU_058034_0_0_10"/>
<dbReference type="OrthoDB" id="713122at2"/>
<protein>
    <recommendedName>
        <fullName evidence="1">Putative carbohydrate metabolism domain-containing protein</fullName>
    </recommendedName>
</protein>
<dbReference type="EMBL" id="AEWX01000027">
    <property type="protein sequence ID" value="EGC19412.1"/>
    <property type="molecule type" value="Genomic_DNA"/>
</dbReference>
<dbReference type="InterPro" id="IPR038653">
    <property type="entry name" value="Put_CMD_sf"/>
</dbReference>
<proteinExistence type="predicted"/>
<dbReference type="RefSeq" id="WP_007366705.1">
    <property type="nucleotide sequence ID" value="NZ_GL872282.1"/>
</dbReference>
<dbReference type="Proteomes" id="UP000005697">
    <property type="component" value="Unassembled WGS sequence"/>
</dbReference>
<reference evidence="2 3" key="1">
    <citation type="submission" date="2011-01" db="EMBL/GenBank/DDBJ databases">
        <authorList>
            <person name="Muzny D."/>
            <person name="Qin X."/>
            <person name="Deng J."/>
            <person name="Jiang H."/>
            <person name="Liu Y."/>
            <person name="Qu J."/>
            <person name="Song X.-Z."/>
            <person name="Zhang L."/>
            <person name="Thornton R."/>
            <person name="Coyle M."/>
            <person name="Francisco L."/>
            <person name="Jackson L."/>
            <person name="Javaid M."/>
            <person name="Korchina V."/>
            <person name="Kovar C."/>
            <person name="Mata R."/>
            <person name="Mathew T."/>
            <person name="Ngo R."/>
            <person name="Nguyen L."/>
            <person name="Nguyen N."/>
            <person name="Okwuonu G."/>
            <person name="Ongeri F."/>
            <person name="Pham C."/>
            <person name="Simmons D."/>
            <person name="Wilczek-Boney K."/>
            <person name="Hale W."/>
            <person name="Jakkamsetti A."/>
            <person name="Pham P."/>
            <person name="Ruth R."/>
            <person name="San Lucas F."/>
            <person name="Warren J."/>
            <person name="Zhang J."/>
            <person name="Zhao Z."/>
            <person name="Zhou C."/>
            <person name="Zhu D."/>
            <person name="Lee S."/>
            <person name="Bess C."/>
            <person name="Blankenburg K."/>
            <person name="Forbes L."/>
            <person name="Fu Q."/>
            <person name="Gubbala S."/>
            <person name="Hirani K."/>
            <person name="Jayaseelan J.C."/>
            <person name="Lara F."/>
            <person name="Munidasa M."/>
            <person name="Palculict T."/>
            <person name="Patil S."/>
            <person name="Pu L.-L."/>
            <person name="Saada N."/>
            <person name="Tang L."/>
            <person name="Weissenberger G."/>
            <person name="Zhu Y."/>
            <person name="Hemphill L."/>
            <person name="Shang Y."/>
            <person name="Youmans B."/>
            <person name="Ayvaz T."/>
            <person name="Ross M."/>
            <person name="Santibanez J."/>
            <person name="Aqrawi P."/>
            <person name="Gross S."/>
            <person name="Joshi V."/>
            <person name="Fowler G."/>
            <person name="Nazareth L."/>
            <person name="Reid J."/>
            <person name="Worley K."/>
            <person name="Petrosino J."/>
            <person name="Highlander S."/>
            <person name="Gibbs R."/>
        </authorList>
    </citation>
    <scope>NUCLEOTIDE SEQUENCE [LARGE SCALE GENOMIC DNA]</scope>
    <source>
        <strain evidence="2 3">DSM 16608</strain>
    </source>
</reference>
<dbReference type="eggNOG" id="ENOG502Z913">
    <property type="taxonomic scope" value="Bacteria"/>
</dbReference>
<feature type="domain" description="Putative carbohydrate metabolism" evidence="1">
    <location>
        <begin position="144"/>
        <end position="369"/>
    </location>
</feature>
<comment type="caution">
    <text evidence="2">The sequence shown here is derived from an EMBL/GenBank/DDBJ whole genome shotgun (WGS) entry which is preliminary data.</text>
</comment>
<keyword evidence="3" id="KW-1185">Reference proteome</keyword>
<dbReference type="PROSITE" id="PS51257">
    <property type="entry name" value="PROKAR_LIPOPROTEIN"/>
    <property type="match status" value="1"/>
</dbReference>
<dbReference type="Gene3D" id="2.60.40.2340">
    <property type="match status" value="1"/>
</dbReference>
<evidence type="ECO:0000313" key="2">
    <source>
        <dbReference type="EMBL" id="EGC19412.1"/>
    </source>
</evidence>
<dbReference type="AlphaFoldDB" id="F0F8N5"/>
<name>F0F8N5_9BACT</name>